<comment type="caution">
    <text evidence="2">The sequence shown here is derived from an EMBL/GenBank/DDBJ whole genome shotgun (WGS) entry which is preliminary data.</text>
</comment>
<proteinExistence type="predicted"/>
<dbReference type="InterPro" id="IPR013096">
    <property type="entry name" value="Cupin_2"/>
</dbReference>
<evidence type="ECO:0000259" key="1">
    <source>
        <dbReference type="Pfam" id="PF07883"/>
    </source>
</evidence>
<accession>A0A2T0Q2B3</accession>
<dbReference type="RefSeq" id="WP_106247732.1">
    <property type="nucleotide sequence ID" value="NZ_PVZC01000005.1"/>
</dbReference>
<evidence type="ECO:0000313" key="3">
    <source>
        <dbReference type="Proteomes" id="UP000237846"/>
    </source>
</evidence>
<dbReference type="PANTHER" id="PTHR36440">
    <property type="entry name" value="PUTATIVE (AFU_ORTHOLOGUE AFUA_8G07350)-RELATED"/>
    <property type="match status" value="1"/>
</dbReference>
<dbReference type="InterPro" id="IPR053146">
    <property type="entry name" value="QDO-like"/>
</dbReference>
<keyword evidence="3" id="KW-1185">Reference proteome</keyword>
<dbReference type="Proteomes" id="UP000237846">
    <property type="component" value="Unassembled WGS sequence"/>
</dbReference>
<dbReference type="SUPFAM" id="SSF51182">
    <property type="entry name" value="RmlC-like cupins"/>
    <property type="match status" value="1"/>
</dbReference>
<dbReference type="InterPro" id="IPR011051">
    <property type="entry name" value="RmlC_Cupin_sf"/>
</dbReference>
<dbReference type="Pfam" id="PF07883">
    <property type="entry name" value="Cupin_2"/>
    <property type="match status" value="1"/>
</dbReference>
<dbReference type="Gene3D" id="2.60.120.10">
    <property type="entry name" value="Jelly Rolls"/>
    <property type="match status" value="1"/>
</dbReference>
<organism evidence="2 3">
    <name type="scientific">Allonocardiopsis opalescens</name>
    <dbReference type="NCBI Taxonomy" id="1144618"/>
    <lineage>
        <taxon>Bacteria</taxon>
        <taxon>Bacillati</taxon>
        <taxon>Actinomycetota</taxon>
        <taxon>Actinomycetes</taxon>
        <taxon>Streptosporangiales</taxon>
        <taxon>Allonocardiopsis</taxon>
    </lineage>
</organism>
<protein>
    <submittedName>
        <fullName evidence="2">Cupin domain-containing protein</fullName>
    </submittedName>
</protein>
<dbReference type="PANTHER" id="PTHR36440:SF1">
    <property type="entry name" value="PUTATIVE (AFU_ORTHOLOGUE AFUA_8G07350)-RELATED"/>
    <property type="match status" value="1"/>
</dbReference>
<name>A0A2T0Q2B3_9ACTN</name>
<gene>
    <name evidence="2" type="ORF">CLV72_105286</name>
</gene>
<evidence type="ECO:0000313" key="2">
    <source>
        <dbReference type="EMBL" id="PRX97933.1"/>
    </source>
</evidence>
<dbReference type="EMBL" id="PVZC01000005">
    <property type="protein sequence ID" value="PRX97933.1"/>
    <property type="molecule type" value="Genomic_DNA"/>
</dbReference>
<feature type="domain" description="Cupin type-2" evidence="1">
    <location>
        <begin position="52"/>
        <end position="124"/>
    </location>
</feature>
<reference evidence="2 3" key="1">
    <citation type="submission" date="2018-03" db="EMBL/GenBank/DDBJ databases">
        <title>Genomic Encyclopedia of Archaeal and Bacterial Type Strains, Phase II (KMG-II): from individual species to whole genera.</title>
        <authorList>
            <person name="Goeker M."/>
        </authorList>
    </citation>
    <scope>NUCLEOTIDE SEQUENCE [LARGE SCALE GENOMIC DNA]</scope>
    <source>
        <strain evidence="2 3">DSM 45601</strain>
    </source>
</reference>
<dbReference type="AlphaFoldDB" id="A0A2T0Q2B3"/>
<dbReference type="OrthoDB" id="4227163at2"/>
<sequence length="167" mass="18432">MAVEIREEGPFGSPVVSLPDGVARHGYYNTEFDVILRAELTGNQYFMIRQREIPPEAAPPFHVHTREDEIWIVNSGTFRFWIGGESLATAAVHDVGPGGVVYGPRDVPHTFQSLDGAGDVTVLWSPADSQDYFLSVGEADEREDFDHPERLEAIGVRILDRAPVNGA</sequence>
<dbReference type="InterPro" id="IPR014710">
    <property type="entry name" value="RmlC-like_jellyroll"/>
</dbReference>